<feature type="compositionally biased region" description="Polar residues" evidence="1">
    <location>
        <begin position="754"/>
        <end position="764"/>
    </location>
</feature>
<feature type="compositionally biased region" description="Polar residues" evidence="1">
    <location>
        <begin position="148"/>
        <end position="168"/>
    </location>
</feature>
<feature type="region of interest" description="Disordered" evidence="1">
    <location>
        <begin position="914"/>
        <end position="987"/>
    </location>
</feature>
<feature type="compositionally biased region" description="Basic and acidic residues" evidence="1">
    <location>
        <begin position="212"/>
        <end position="223"/>
    </location>
</feature>
<feature type="compositionally biased region" description="Basic and acidic residues" evidence="1">
    <location>
        <begin position="117"/>
        <end position="147"/>
    </location>
</feature>
<dbReference type="InterPro" id="IPR005123">
    <property type="entry name" value="Oxoglu/Fe-dep_dioxygenase_dom"/>
</dbReference>
<feature type="region of interest" description="Disordered" evidence="1">
    <location>
        <begin position="1883"/>
        <end position="1960"/>
    </location>
</feature>
<dbReference type="SUPFAM" id="SSF51197">
    <property type="entry name" value="Clavaminate synthase-like"/>
    <property type="match status" value="1"/>
</dbReference>
<feature type="region of interest" description="Disordered" evidence="1">
    <location>
        <begin position="842"/>
        <end position="868"/>
    </location>
</feature>
<feature type="region of interest" description="Disordered" evidence="1">
    <location>
        <begin position="1321"/>
        <end position="1434"/>
    </location>
</feature>
<dbReference type="Pfam" id="PF14226">
    <property type="entry name" value="DIOX_N"/>
    <property type="match status" value="1"/>
</dbReference>
<dbReference type="FunFam" id="2.60.120.330:FF:000038">
    <property type="entry name" value="Si:dkey-10o6.2"/>
    <property type="match status" value="1"/>
</dbReference>
<dbReference type="InterPro" id="IPR050231">
    <property type="entry name" value="Iron_ascorbate_oxido_reductase"/>
</dbReference>
<name>A0A8K0ENN9_BRALA</name>
<dbReference type="PANTHER" id="PTHR47990">
    <property type="entry name" value="2-OXOGLUTARATE (2OG) AND FE(II)-DEPENDENT OXYGENASE SUPERFAMILY PROTEIN-RELATED"/>
    <property type="match status" value="1"/>
</dbReference>
<feature type="compositionally biased region" description="Basic and acidic residues" evidence="1">
    <location>
        <begin position="183"/>
        <end position="198"/>
    </location>
</feature>
<feature type="region of interest" description="Disordered" evidence="1">
    <location>
        <begin position="338"/>
        <end position="503"/>
    </location>
</feature>
<feature type="region of interest" description="Disordered" evidence="1">
    <location>
        <begin position="2369"/>
        <end position="2407"/>
    </location>
</feature>
<feature type="region of interest" description="Disordered" evidence="1">
    <location>
        <begin position="527"/>
        <end position="548"/>
    </location>
</feature>
<dbReference type="Pfam" id="PF03171">
    <property type="entry name" value="2OG-FeII_Oxy"/>
    <property type="match status" value="1"/>
</dbReference>
<feature type="region of interest" description="Disordered" evidence="1">
    <location>
        <begin position="2135"/>
        <end position="2188"/>
    </location>
</feature>
<feature type="region of interest" description="Disordered" evidence="1">
    <location>
        <begin position="728"/>
        <end position="808"/>
    </location>
</feature>
<dbReference type="EMBL" id="OV696687">
    <property type="protein sequence ID" value="CAH1254832.1"/>
    <property type="molecule type" value="Genomic_DNA"/>
</dbReference>
<feature type="compositionally biased region" description="Basic and acidic residues" evidence="1">
    <location>
        <begin position="735"/>
        <end position="747"/>
    </location>
</feature>
<feature type="compositionally biased region" description="Polar residues" evidence="1">
    <location>
        <begin position="1924"/>
        <end position="1939"/>
    </location>
</feature>
<gene>
    <name evidence="3" type="primary">Hypp1418</name>
    <name evidence="3" type="ORF">BLAG_LOCUS14084</name>
</gene>
<keyword evidence="4" id="KW-1185">Reference proteome</keyword>
<feature type="compositionally biased region" description="Low complexity" evidence="1">
    <location>
        <begin position="243"/>
        <end position="256"/>
    </location>
</feature>
<evidence type="ECO:0000313" key="4">
    <source>
        <dbReference type="Proteomes" id="UP000838412"/>
    </source>
</evidence>
<feature type="region of interest" description="Disordered" evidence="1">
    <location>
        <begin position="2081"/>
        <end position="2113"/>
    </location>
</feature>
<reference evidence="3" key="1">
    <citation type="submission" date="2022-01" db="EMBL/GenBank/DDBJ databases">
        <authorList>
            <person name="Braso-Vives M."/>
        </authorList>
    </citation>
    <scope>NUCLEOTIDE SEQUENCE</scope>
</reference>
<feature type="compositionally biased region" description="Polar residues" evidence="1">
    <location>
        <begin position="340"/>
        <end position="356"/>
    </location>
</feature>
<feature type="region of interest" description="Disordered" evidence="1">
    <location>
        <begin position="561"/>
        <end position="686"/>
    </location>
</feature>
<dbReference type="PROSITE" id="PS51471">
    <property type="entry name" value="FE2OG_OXY"/>
    <property type="match status" value="1"/>
</dbReference>
<feature type="compositionally biased region" description="Polar residues" evidence="1">
    <location>
        <begin position="1551"/>
        <end position="1568"/>
    </location>
</feature>
<dbReference type="Proteomes" id="UP000838412">
    <property type="component" value="Chromosome 2"/>
</dbReference>
<feature type="domain" description="Fe2OG dioxygenase" evidence="2">
    <location>
        <begin position="2727"/>
        <end position="2831"/>
    </location>
</feature>
<feature type="compositionally biased region" description="Basic and acidic residues" evidence="1">
    <location>
        <begin position="464"/>
        <end position="489"/>
    </location>
</feature>
<organism evidence="3 4">
    <name type="scientific">Branchiostoma lanceolatum</name>
    <name type="common">Common lancelet</name>
    <name type="synonym">Amphioxus lanceolatum</name>
    <dbReference type="NCBI Taxonomy" id="7740"/>
    <lineage>
        <taxon>Eukaryota</taxon>
        <taxon>Metazoa</taxon>
        <taxon>Chordata</taxon>
        <taxon>Cephalochordata</taxon>
        <taxon>Leptocardii</taxon>
        <taxon>Amphioxiformes</taxon>
        <taxon>Branchiostomatidae</taxon>
        <taxon>Branchiostoma</taxon>
    </lineage>
</organism>
<dbReference type="InterPro" id="IPR044861">
    <property type="entry name" value="IPNS-like_FE2OG_OXY"/>
</dbReference>
<evidence type="ECO:0000259" key="2">
    <source>
        <dbReference type="PROSITE" id="PS51471"/>
    </source>
</evidence>
<feature type="region of interest" description="Disordered" evidence="1">
    <location>
        <begin position="1228"/>
        <end position="1260"/>
    </location>
</feature>
<dbReference type="OrthoDB" id="288590at2759"/>
<feature type="compositionally biased region" description="Polar residues" evidence="1">
    <location>
        <begin position="947"/>
        <end position="975"/>
    </location>
</feature>
<evidence type="ECO:0000256" key="1">
    <source>
        <dbReference type="SAM" id="MobiDB-lite"/>
    </source>
</evidence>
<feature type="region of interest" description="Disordered" evidence="1">
    <location>
        <begin position="1549"/>
        <end position="1607"/>
    </location>
</feature>
<dbReference type="InterPro" id="IPR026992">
    <property type="entry name" value="DIOX_N"/>
</dbReference>
<feature type="compositionally biased region" description="Basic and acidic residues" evidence="1">
    <location>
        <begin position="258"/>
        <end position="273"/>
    </location>
</feature>
<feature type="compositionally biased region" description="Polar residues" evidence="1">
    <location>
        <begin position="652"/>
        <end position="676"/>
    </location>
</feature>
<feature type="region of interest" description="Disordered" evidence="1">
    <location>
        <begin position="1694"/>
        <end position="1720"/>
    </location>
</feature>
<feature type="compositionally biased region" description="Polar residues" evidence="1">
    <location>
        <begin position="382"/>
        <end position="392"/>
    </location>
</feature>
<feature type="region of interest" description="Disordered" evidence="1">
    <location>
        <begin position="1834"/>
        <end position="1857"/>
    </location>
</feature>
<feature type="compositionally biased region" description="Polar residues" evidence="1">
    <location>
        <begin position="1400"/>
        <end position="1412"/>
    </location>
</feature>
<feature type="region of interest" description="Disordered" evidence="1">
    <location>
        <begin position="117"/>
        <end position="273"/>
    </location>
</feature>
<accession>A0A8K0ENN9</accession>
<evidence type="ECO:0000313" key="3">
    <source>
        <dbReference type="EMBL" id="CAH1254832.1"/>
    </source>
</evidence>
<feature type="compositionally biased region" description="Polar residues" evidence="1">
    <location>
        <begin position="449"/>
        <end position="462"/>
    </location>
</feature>
<feature type="compositionally biased region" description="Basic and acidic residues" evidence="1">
    <location>
        <begin position="411"/>
        <end position="421"/>
    </location>
</feature>
<dbReference type="InterPro" id="IPR027443">
    <property type="entry name" value="IPNS-like_sf"/>
</dbReference>
<feature type="region of interest" description="Disordered" evidence="1">
    <location>
        <begin position="1454"/>
        <end position="1491"/>
    </location>
</feature>
<protein>
    <submittedName>
        <fullName evidence="3">Hypp1418 protein</fullName>
    </submittedName>
</protein>
<proteinExistence type="predicted"/>
<feature type="compositionally biased region" description="Low complexity" evidence="1">
    <location>
        <begin position="1362"/>
        <end position="1372"/>
    </location>
</feature>
<feature type="compositionally biased region" description="Polar residues" evidence="1">
    <location>
        <begin position="2381"/>
        <end position="2400"/>
    </location>
</feature>
<dbReference type="Gene3D" id="2.60.120.330">
    <property type="entry name" value="B-lactam Antibiotic, Isopenicillin N Synthase, Chain"/>
    <property type="match status" value="1"/>
</dbReference>
<feature type="compositionally biased region" description="Basic and acidic residues" evidence="1">
    <location>
        <begin position="1709"/>
        <end position="1719"/>
    </location>
</feature>
<sequence>MSISAGIIVFEGKFLPEVLRKERKYVPIDAVVDVMFPRVPSHVDPYDIFKEVAGVPLHRASWSETRVLQNIRGVSHGKPREGTSPLVLLDDLQRCYPELCRLCKRYCCKVDKTRQEDCRQQTMQAKDRDGSKKRSRDGNETRLKQKADLSTVNNSNSRGKTSSSTDASNAKAARSADLGPKVKSVERKCKTDVKKKDTAVGTPHQQSNRIKNRGESDPRDPPKNKASSNGDMAWVVIDEVSAESESSSVQASGSGDSNDDRPPARHPTELAETKHCLPVAHKAHTPEEDAFTDLPCQQEERLEEFTHQRIKIDEASSRPHCSPNTVVPCSVGMIKRPLFTTPSTSGGQKDNGNCGDSTGEDCPGSPHASQSLNLEAPDETSRLSSSSCQVRNNGDVGKRYVQGETSNVGTDGRRSPKETSPDPKGNISVTKVEEPQGSAIDHTDHRGNEVSNSGVTMASSLLSPRRDDCKESEKPMDVPHQHSNADKVDTSTNPSTVSGRDIPPARVQRDRNLWSSLEMLDFFGCRTDGNTEDDQSHSVSPGPADKGRSLHENVAVLFHNNGVTQPPDVSPPRTCGEIPSSSETALATRLPKDESRATGIQVSEKETGNTATTAVRQDREKTSGEILRSSETASANRPRVDERRVPDLQVSGKETGNMATTAARQRKTASSTSADVTGNRDKVRTPTKLEHIRIEPDDCNGSMDDVEGETIGLIMECVPEPTFTKARFKVPQENATKKTAEAEDRTAAKRLHVTSGSKGSSPQYDQPKPDQVCKTLPSGVETVDATSPPMLQNSAEGKDERPTRCAPTTTKYTVETENPLLKTLLTEPEYPVLTTLIDQSTPIGSNSNIHASPRLNVPPPKDANVPMPSQDLQAATETSAQVQGIVSANSVSAAHHSSPPNNRAATVSLANGLFRSPDKQPADKYPSATRPPVGSGDRQAFIVAKPSTATHQSPPRVNGVSTSPSTNSPGRSPSKQPGKHHSAAARPTVESVDLKGARFGKVKLNNKNMDVVQLGTTFYCRATAVSTGVPSFTSSMLKKLCPIFGVECISIDQVGALVVSCFESLGYSQIRCLNFLGGRIWRLFALLSFLETAFCNVDRKERPTTEKAVRQAREAMSQKVMINTDLVHRGHALSLYYPIGGAHIPLKEIQRIYPKVSIDCVNETCAELNITVGLGPPAVLRTIGDTVITSSLPTSLDQDDFRVATVALDLRDIARILVRIEESIPEARLQCPEPSTEENPAARAQAVETEDTSDRLASTLQCPQPAVEENPVATQAVEMEVTSDRLASKLRRPQPSMDKPVATSAIEREFKLVGNTTAGAVARSVGQDPAGKATSSPTVKEHANPTASTKHAVRANVGVVQKSSSSKSKPSKCGALRTLRMSPSTPIQREEHIRHVGPSDASNAASATQPTETAPADHRPMPPSQPVQYEKRTSVRHVGPVANGAASAKQPLEHAPMDPLRMPPSQPVQHEKRTSVRQVGPVAHGAESAKQPLEKAPMDPLHMPPSLPVQYKKHTRHIGPDANDTASATQPLEGFPIDYSQRVNLKGSPASLENQSTYSTSPPANASGTGMPPKPHGVASVGRMDTGPSAAETTRVKTKSTANSSETTTTDATVLRCLVPEPCGDTVKTAEPAKITDAANSTVGYRTEDTTEVPPRHEVRQCHHDVVNIADRNPTASELLQLLAFSASACNTQQLPSQPVETPGLPSTGRDKETPKADDSSAVLDLTVTDSNAPVPKAIGSEIFTYQCQVGETGPYKYGKLRKGDTVVATLESEGGIFVTVDDFKLLTKYKGSVHTNACRKLGFELFSNEFRPGGFLLGCDLIKIASRKEVIENASAEESTPDAFQSEPHGQNTSPAVFDQTARGSAKKICSNDGARYTVVTGVTTPPKPSQQDVKSEPGVSPFAHGESTESSMRHSRLPDNAETFTSAVGNNTRQQGDSRPRYPQARITSQTSGMPTYRPATVGELRSSAFTINHLDGVQTFSGTVDKSTVSSSPPNPAAFGPPNDIPIGAAGNRKATPSLHHVDGTQTFSRNVEESVSSSPPAAFGQSNVIQTGAVGRRKATPPLQHIDGAQTFSRNVEESVSSSPPNPAAFGQPSVIPTGAVGRRKATPPVQRLDEVQTLSWNVKDLVCSSQPNSASLGQPNVIPTGAVGRKRKRRASPTEGMASVAPKRKSPGGPTGNAVQHQRGRSDELYLQSLSHVVCSPTTNVDHVRQAVGSTRDVDCDAVYKENPIRMLLRWEPCGVVDGVLTNKTPEVFPVVILWGLMKVALVSDIISLFPYLTLPDFMKAVGQVKLRICPCPPTVQQLFLQAGKDEADCTTVVKLADSVFYTARLLSQYFSELGCCVSASDNAFNGSSTGHADCYRRYNDVQNRQPPPPSNSEMPNDNYSPAVPTSTASAPSLPGSPENHCGLQIVAVESLATGESYSMTWRQQSGIVQRDMSQQRRPRVPTQPPHLSTVAVQRPYQHHVDAFRQPHYHPPPRYQSNTSVPAVNQPWEQVRRVENWQQHQQQHASDGNRQPPAVPGLVRVHIPDVHRNANWWRPSLNIHSVNGHRYTMEGPIPVVDFLPYSLVNHCADDDQLAALAGQLIHAFSTTGFVYLWHHGIPPAQIDRVFQMSEKFFALPKDVKEKYARPADNNHGWVTLERESLNPSRPGDLKEAFNVTWVEKPPAWPTAELPEFRDVVLDFYDKCKKLSLHILELIARGLHVKDVKGFVKSHELMGLGANATALRLLHYPPVPAETKPDQVRCGEHSDYGSITLLFQDKVPGLEVLNRDGVYVQAPIIENAVLVNIGDLMQRWTSDRLVSTKHRVLLPSDGGQMRQSLAFFVHPDDDVMISCLDGSDKYEPITGKGYLDQRFEATY</sequence>